<dbReference type="EnsemblMetazoa" id="XM_011665900">
    <property type="protein sequence ID" value="XP_011664202"/>
    <property type="gene ID" value="LOC105438278"/>
</dbReference>
<evidence type="ECO:0000256" key="11">
    <source>
        <dbReference type="ARBA" id="ARBA00023273"/>
    </source>
</evidence>
<dbReference type="InterPro" id="IPR053814">
    <property type="entry name" value="CATSPERD/E_C"/>
</dbReference>
<keyword evidence="6 13" id="KW-1133">Transmembrane helix</keyword>
<dbReference type="RefSeq" id="XP_011664202.2">
    <property type="nucleotide sequence ID" value="XM_011665900.2"/>
</dbReference>
<evidence type="ECO:0000256" key="5">
    <source>
        <dbReference type="ARBA" id="ARBA00022846"/>
    </source>
</evidence>
<name>A0A7M7HG86_STRPU</name>
<keyword evidence="16" id="KW-1185">Reference proteome</keyword>
<keyword evidence="7" id="KW-0969">Cilium</keyword>
<keyword evidence="11" id="KW-0966">Cell projection</keyword>
<dbReference type="Proteomes" id="UP000007110">
    <property type="component" value="Unassembled WGS sequence"/>
</dbReference>
<feature type="domain" description="CATSPERD/E C-terminal" evidence="14">
    <location>
        <begin position="243"/>
        <end position="420"/>
    </location>
</feature>
<accession>A0A7M7HG86</accession>
<dbReference type="GO" id="GO:0036128">
    <property type="term" value="C:CatSper complex"/>
    <property type="evidence" value="ECO:0007669"/>
    <property type="project" value="InterPro"/>
</dbReference>
<evidence type="ECO:0000256" key="4">
    <source>
        <dbReference type="ARBA" id="ARBA00022729"/>
    </source>
</evidence>
<comment type="subcellular location">
    <subcellularLocation>
        <location evidence="12">Cell projection</location>
        <location evidence="12">Cilium</location>
        <location evidence="12">Flagellum membrane</location>
        <topology evidence="12">Single-pass type I membrane protein</topology>
    </subcellularLocation>
</comment>
<reference evidence="16" key="1">
    <citation type="submission" date="2015-02" db="EMBL/GenBank/DDBJ databases">
        <title>Genome sequencing for Strongylocentrotus purpuratus.</title>
        <authorList>
            <person name="Murali S."/>
            <person name="Liu Y."/>
            <person name="Vee V."/>
            <person name="English A."/>
            <person name="Wang M."/>
            <person name="Skinner E."/>
            <person name="Han Y."/>
            <person name="Muzny D.M."/>
            <person name="Worley K.C."/>
            <person name="Gibbs R.A."/>
        </authorList>
    </citation>
    <scope>NUCLEOTIDE SEQUENCE</scope>
</reference>
<dbReference type="InterPro" id="IPR028751">
    <property type="entry name" value="CATSPERD/E"/>
</dbReference>
<sequence>MTIHNTLDNEVEIEPFIKQLTVTMDGCIIVLSSHNVLYTSQYHQKVLIKHSSLAVPDNDLAIYTNFVDQIYILQLDGNEAERTSYSLKADMGSIVNQLEHTECMYFQFKEGPQYEVYYVDLRDSAIIWAQLVYSADRYNDIETVINRPDKLIVEEQVMTDFNPGSKLIKKIFRVRSNFLFEEGRRYEEALALATGLVTIEMRPRRLGIGCHSPSKMVSELEIGCPPHRHIRVHKPTECQDYGSYIINRRSYVQENDEPPATEMVVEYDKQLYGCPIILTVKDVFKPEIDLYDEDVFVESMTAGFVMWEDNGRHDFTYTASMQSAGCLRLAQTWEKMKEGVSDDLPVKDIWGPHNYKSCFLYEVTETRLLHDSYQILNQSGDNSVRWLATGDDQLYLFSLHVVDPYYSYCSLEARVAVIVSDESLVEVRETPLLRISLGTFAGLTGSILIATYFYYRRGHIHDLAQDLHHNYGEKAEPEEDHEQGDNSDD</sequence>
<keyword evidence="2" id="KW-1003">Cell membrane</keyword>
<evidence type="ECO:0000256" key="2">
    <source>
        <dbReference type="ARBA" id="ARBA00022475"/>
    </source>
</evidence>
<dbReference type="KEGG" id="spu:105438278"/>
<dbReference type="OrthoDB" id="5968869at2759"/>
<proteinExistence type="inferred from homology"/>
<keyword evidence="10" id="KW-0325">Glycoprotein</keyword>
<evidence type="ECO:0000256" key="9">
    <source>
        <dbReference type="ARBA" id="ARBA00023157"/>
    </source>
</evidence>
<dbReference type="PANTHER" id="PTHR33722">
    <property type="entry name" value="CATION CHANNEL SPERM-ASSOCIATED PROTEIN SUBUNIT DELTA-RELATED"/>
    <property type="match status" value="1"/>
</dbReference>
<evidence type="ECO:0000256" key="13">
    <source>
        <dbReference type="SAM" id="Phobius"/>
    </source>
</evidence>
<feature type="transmembrane region" description="Helical" evidence="13">
    <location>
        <begin position="432"/>
        <end position="455"/>
    </location>
</feature>
<evidence type="ECO:0000256" key="1">
    <source>
        <dbReference type="ARBA" id="ARBA00010246"/>
    </source>
</evidence>
<protein>
    <recommendedName>
        <fullName evidence="14">CATSPERD/E C-terminal domain-containing protein</fullName>
    </recommendedName>
</protein>
<keyword evidence="5" id="KW-0282">Flagellum</keyword>
<keyword evidence="8 13" id="KW-0472">Membrane</keyword>
<dbReference type="GeneID" id="105438278"/>
<evidence type="ECO:0000313" key="16">
    <source>
        <dbReference type="Proteomes" id="UP000007110"/>
    </source>
</evidence>
<keyword evidence="3 13" id="KW-0812">Transmembrane</keyword>
<evidence type="ECO:0000256" key="8">
    <source>
        <dbReference type="ARBA" id="ARBA00023136"/>
    </source>
</evidence>
<evidence type="ECO:0000256" key="12">
    <source>
        <dbReference type="ARBA" id="ARBA00037793"/>
    </source>
</evidence>
<evidence type="ECO:0000256" key="6">
    <source>
        <dbReference type="ARBA" id="ARBA00022989"/>
    </source>
</evidence>
<evidence type="ECO:0000256" key="10">
    <source>
        <dbReference type="ARBA" id="ARBA00023180"/>
    </source>
</evidence>
<comment type="similarity">
    <text evidence="1">Belongs to the CATSPERD family.</text>
</comment>
<organism evidence="15 16">
    <name type="scientific">Strongylocentrotus purpuratus</name>
    <name type="common">Purple sea urchin</name>
    <dbReference type="NCBI Taxonomy" id="7668"/>
    <lineage>
        <taxon>Eukaryota</taxon>
        <taxon>Metazoa</taxon>
        <taxon>Echinodermata</taxon>
        <taxon>Eleutherozoa</taxon>
        <taxon>Echinozoa</taxon>
        <taxon>Echinoidea</taxon>
        <taxon>Euechinoidea</taxon>
        <taxon>Echinacea</taxon>
        <taxon>Camarodonta</taxon>
        <taxon>Echinidea</taxon>
        <taxon>Strongylocentrotidae</taxon>
        <taxon>Strongylocentrotus</taxon>
    </lineage>
</organism>
<dbReference type="AlphaFoldDB" id="A0A7M7HG86"/>
<evidence type="ECO:0000313" key="15">
    <source>
        <dbReference type="EnsemblMetazoa" id="XP_011664202"/>
    </source>
</evidence>
<dbReference type="PANTHER" id="PTHR33722:SF4">
    <property type="entry name" value="CATION CHANNEL SPERM-ASSOCIATED PROTEIN SUBUNIT EPSILON-LIKE"/>
    <property type="match status" value="1"/>
</dbReference>
<dbReference type="InParanoid" id="A0A7M7HG86"/>
<evidence type="ECO:0000259" key="14">
    <source>
        <dbReference type="Pfam" id="PF22850"/>
    </source>
</evidence>
<dbReference type="Pfam" id="PF22850">
    <property type="entry name" value="CATSPERD-E_C"/>
    <property type="match status" value="1"/>
</dbReference>
<keyword evidence="9" id="KW-1015">Disulfide bond</keyword>
<reference evidence="15" key="2">
    <citation type="submission" date="2021-01" db="UniProtKB">
        <authorList>
            <consortium name="EnsemblMetazoa"/>
        </authorList>
    </citation>
    <scope>IDENTIFICATION</scope>
</reference>
<evidence type="ECO:0000256" key="3">
    <source>
        <dbReference type="ARBA" id="ARBA00022692"/>
    </source>
</evidence>
<dbReference type="OMA" id="QLEHTEC"/>
<evidence type="ECO:0000256" key="7">
    <source>
        <dbReference type="ARBA" id="ARBA00023069"/>
    </source>
</evidence>
<keyword evidence="4" id="KW-0732">Signal</keyword>